<dbReference type="GO" id="GO:0005975">
    <property type="term" value="P:carbohydrate metabolic process"/>
    <property type="evidence" value="ECO:0007669"/>
    <property type="project" value="InterPro"/>
</dbReference>
<organism evidence="3 4">
    <name type="scientific">Portunus trituberculatus</name>
    <name type="common">Swimming crab</name>
    <name type="synonym">Neptunus trituberculatus</name>
    <dbReference type="NCBI Taxonomy" id="210409"/>
    <lineage>
        <taxon>Eukaryota</taxon>
        <taxon>Metazoa</taxon>
        <taxon>Ecdysozoa</taxon>
        <taxon>Arthropoda</taxon>
        <taxon>Crustacea</taxon>
        <taxon>Multicrustacea</taxon>
        <taxon>Malacostraca</taxon>
        <taxon>Eumalacostraca</taxon>
        <taxon>Eucarida</taxon>
        <taxon>Decapoda</taxon>
        <taxon>Pleocyemata</taxon>
        <taxon>Brachyura</taxon>
        <taxon>Eubrachyura</taxon>
        <taxon>Portunoidea</taxon>
        <taxon>Portunidae</taxon>
        <taxon>Portuninae</taxon>
        <taxon>Portunus</taxon>
    </lineage>
</organism>
<gene>
    <name evidence="3" type="ORF">E2C01_070991</name>
</gene>
<dbReference type="AlphaFoldDB" id="A0A5B7I349"/>
<dbReference type="PROSITE" id="PS51910">
    <property type="entry name" value="GH18_2"/>
    <property type="match status" value="1"/>
</dbReference>
<feature type="compositionally biased region" description="Basic and acidic residues" evidence="1">
    <location>
        <begin position="116"/>
        <end position="131"/>
    </location>
</feature>
<dbReference type="Proteomes" id="UP000324222">
    <property type="component" value="Unassembled WGS sequence"/>
</dbReference>
<sequence length="161" mass="18434">MYWSLDNDDFRGICNGEQYPLIEAGKKALFGTEGDVDEALNEARNLQKAPAPAQQVPEPPTKETETRRRRPARPRTRPASRTITTTTTTTTSRPRTRTRTRTRDRNQDTQAPSRTRTREETRQSAPGERYRGDCTGTCPCIRILLYRLAKDVSLCTFHNTY</sequence>
<dbReference type="EMBL" id="VSRR010043654">
    <property type="protein sequence ID" value="MPC76575.1"/>
    <property type="molecule type" value="Genomic_DNA"/>
</dbReference>
<feature type="domain" description="GH18" evidence="2">
    <location>
        <begin position="1"/>
        <end position="32"/>
    </location>
</feature>
<name>A0A5B7I349_PORTR</name>
<feature type="region of interest" description="Disordered" evidence="1">
    <location>
        <begin position="42"/>
        <end position="131"/>
    </location>
</feature>
<comment type="caution">
    <text evidence="3">The sequence shown here is derived from an EMBL/GenBank/DDBJ whole genome shotgun (WGS) entry which is preliminary data.</text>
</comment>
<dbReference type="Gene3D" id="3.20.20.80">
    <property type="entry name" value="Glycosidases"/>
    <property type="match status" value="1"/>
</dbReference>
<evidence type="ECO:0000256" key="1">
    <source>
        <dbReference type="SAM" id="MobiDB-lite"/>
    </source>
</evidence>
<keyword evidence="4" id="KW-1185">Reference proteome</keyword>
<reference evidence="3 4" key="1">
    <citation type="submission" date="2019-05" db="EMBL/GenBank/DDBJ databases">
        <title>Another draft genome of Portunus trituberculatus and its Hox gene families provides insights of decapod evolution.</title>
        <authorList>
            <person name="Jeong J.-H."/>
            <person name="Song I."/>
            <person name="Kim S."/>
            <person name="Choi T."/>
            <person name="Kim D."/>
            <person name="Ryu S."/>
            <person name="Kim W."/>
        </authorList>
    </citation>
    <scope>NUCLEOTIDE SEQUENCE [LARGE SCALE GENOMIC DNA]</scope>
    <source>
        <tissue evidence="3">Muscle</tissue>
    </source>
</reference>
<protein>
    <recommendedName>
        <fullName evidence="2">GH18 domain-containing protein</fullName>
    </recommendedName>
</protein>
<evidence type="ECO:0000313" key="4">
    <source>
        <dbReference type="Proteomes" id="UP000324222"/>
    </source>
</evidence>
<feature type="compositionally biased region" description="Low complexity" evidence="1">
    <location>
        <begin position="79"/>
        <end position="93"/>
    </location>
</feature>
<feature type="compositionally biased region" description="Basic residues" evidence="1">
    <location>
        <begin position="67"/>
        <end position="78"/>
    </location>
</feature>
<proteinExistence type="predicted"/>
<dbReference type="OrthoDB" id="73875at2759"/>
<evidence type="ECO:0000259" key="2">
    <source>
        <dbReference type="PROSITE" id="PS51910"/>
    </source>
</evidence>
<evidence type="ECO:0000313" key="3">
    <source>
        <dbReference type="EMBL" id="MPC76575.1"/>
    </source>
</evidence>
<dbReference type="InterPro" id="IPR001223">
    <property type="entry name" value="Glyco_hydro18_cat"/>
</dbReference>
<accession>A0A5B7I349</accession>
<feature type="compositionally biased region" description="Low complexity" evidence="1">
    <location>
        <begin position="47"/>
        <end position="56"/>
    </location>
</feature>